<protein>
    <submittedName>
        <fullName evidence="3">Glycosyltransferase</fullName>
        <ecNumber evidence="3">2.4.-.-</ecNumber>
    </submittedName>
</protein>
<dbReference type="RefSeq" id="WP_249248774.1">
    <property type="nucleotide sequence ID" value="NZ_JAKIKT010000003.1"/>
</dbReference>
<dbReference type="EC" id="2.4.-.-" evidence="3"/>
<keyword evidence="3" id="KW-0808">Transferase</keyword>
<feature type="domain" description="Glycosyltransferase subfamily 4-like N-terminal" evidence="2">
    <location>
        <begin position="34"/>
        <end position="172"/>
    </location>
</feature>
<dbReference type="InterPro" id="IPR001296">
    <property type="entry name" value="Glyco_trans_1"/>
</dbReference>
<evidence type="ECO:0000313" key="3">
    <source>
        <dbReference type="EMBL" id="MCL2914045.1"/>
    </source>
</evidence>
<dbReference type="Proteomes" id="UP001202831">
    <property type="component" value="Unassembled WGS sequence"/>
</dbReference>
<dbReference type="EMBL" id="JAKIKT010000003">
    <property type="protein sequence ID" value="MCL2914045.1"/>
    <property type="molecule type" value="Genomic_DNA"/>
</dbReference>
<dbReference type="Pfam" id="PF13439">
    <property type="entry name" value="Glyco_transf_4"/>
    <property type="match status" value="1"/>
</dbReference>
<proteinExistence type="predicted"/>
<evidence type="ECO:0000259" key="2">
    <source>
        <dbReference type="Pfam" id="PF13439"/>
    </source>
</evidence>
<dbReference type="GO" id="GO:0016757">
    <property type="term" value="F:glycosyltransferase activity"/>
    <property type="evidence" value="ECO:0007669"/>
    <property type="project" value="UniProtKB-KW"/>
</dbReference>
<organism evidence="3 4">
    <name type="scientific">Shewanella corallii</name>
    <dbReference type="NCBI Taxonomy" id="560080"/>
    <lineage>
        <taxon>Bacteria</taxon>
        <taxon>Pseudomonadati</taxon>
        <taxon>Pseudomonadota</taxon>
        <taxon>Gammaproteobacteria</taxon>
        <taxon>Alteromonadales</taxon>
        <taxon>Shewanellaceae</taxon>
        <taxon>Shewanella</taxon>
    </lineage>
</organism>
<dbReference type="InterPro" id="IPR028098">
    <property type="entry name" value="Glyco_trans_4-like_N"/>
</dbReference>
<comment type="caution">
    <text evidence="3">The sequence shown here is derived from an EMBL/GenBank/DDBJ whole genome shotgun (WGS) entry which is preliminary data.</text>
</comment>
<dbReference type="Gene3D" id="3.40.50.2000">
    <property type="entry name" value="Glycogen Phosphorylase B"/>
    <property type="match status" value="2"/>
</dbReference>
<evidence type="ECO:0000313" key="4">
    <source>
        <dbReference type="Proteomes" id="UP001202831"/>
    </source>
</evidence>
<reference evidence="3 4" key="1">
    <citation type="submission" date="2022-01" db="EMBL/GenBank/DDBJ databases">
        <title>Whole genome-based taxonomy of the Shewanellaceae.</title>
        <authorList>
            <person name="Martin-Rodriguez A.J."/>
        </authorList>
    </citation>
    <scope>NUCLEOTIDE SEQUENCE [LARGE SCALE GENOMIC DNA]</scope>
    <source>
        <strain evidence="3 4">DSM 21332</strain>
    </source>
</reference>
<keyword evidence="3" id="KW-0328">Glycosyltransferase</keyword>
<gene>
    <name evidence="3" type="ORF">L2725_09615</name>
</gene>
<name>A0ABT0N7B8_9GAMM</name>
<sequence>MHKVFQVVQHLRPGGLENMVLDIQQFSLFNENTWVISLEGDKESALRHWPKLKAVEDRLIFLNKQEGLSIGLLSELKQFFEREQPDVIHTHHVGPLLYAGFAARLAGVKAIIHTEHDAWHLAARKRRMLQKLALKLARPIVVADGSAVAQSLQLNLGLEQVKTIHNGIDTNRFCPGSKAEARQKLSLPQNVRLVGCSGRMEAVKNHEMLIGAIGYLDEDIHLVLAGDGSCMPQLQYRTLVEGLGHRVHFLGHTDDMPVFYQALNLFCLPSLFEGFPLAPLEAQACNIPAIVTDVGCCKDTLCPISGRLLENHHAKDAANAIADVLNSRLEANPRQFITRHFDVRTMAKAYDDLCHLELNGQAALVEDSK</sequence>
<dbReference type="InterPro" id="IPR050194">
    <property type="entry name" value="Glycosyltransferase_grp1"/>
</dbReference>
<evidence type="ECO:0000259" key="1">
    <source>
        <dbReference type="Pfam" id="PF00534"/>
    </source>
</evidence>
<feature type="domain" description="Glycosyl transferase family 1" evidence="1">
    <location>
        <begin position="178"/>
        <end position="331"/>
    </location>
</feature>
<keyword evidence="4" id="KW-1185">Reference proteome</keyword>
<accession>A0ABT0N7B8</accession>
<dbReference type="Pfam" id="PF00534">
    <property type="entry name" value="Glycos_transf_1"/>
    <property type="match status" value="1"/>
</dbReference>
<dbReference type="SUPFAM" id="SSF53756">
    <property type="entry name" value="UDP-Glycosyltransferase/glycogen phosphorylase"/>
    <property type="match status" value="1"/>
</dbReference>
<dbReference type="PANTHER" id="PTHR45947">
    <property type="entry name" value="SULFOQUINOVOSYL TRANSFERASE SQD2"/>
    <property type="match status" value="1"/>
</dbReference>
<dbReference type="PANTHER" id="PTHR45947:SF3">
    <property type="entry name" value="SULFOQUINOVOSYL TRANSFERASE SQD2"/>
    <property type="match status" value="1"/>
</dbReference>